<evidence type="ECO:0000256" key="1">
    <source>
        <dbReference type="SAM" id="Phobius"/>
    </source>
</evidence>
<accession>A0A1F5K089</accession>
<evidence type="ECO:0000313" key="3">
    <source>
        <dbReference type="Proteomes" id="UP000176405"/>
    </source>
</evidence>
<keyword evidence="1" id="KW-0472">Membrane</keyword>
<dbReference type="STRING" id="1797780.A3E45_04760"/>
<reference evidence="2 3" key="1">
    <citation type="journal article" date="2016" name="Nat. Commun.">
        <title>Thousands of microbial genomes shed light on interconnected biogeochemical processes in an aquifer system.</title>
        <authorList>
            <person name="Anantharaman K."/>
            <person name="Brown C.T."/>
            <person name="Hug L.A."/>
            <person name="Sharon I."/>
            <person name="Castelle C.J."/>
            <person name="Probst A.J."/>
            <person name="Thomas B.C."/>
            <person name="Singh A."/>
            <person name="Wilkins M.J."/>
            <person name="Karaoz U."/>
            <person name="Brodie E.L."/>
            <person name="Williams K.H."/>
            <person name="Hubbard S.S."/>
            <person name="Banfield J.F."/>
        </authorList>
    </citation>
    <scope>NUCLEOTIDE SEQUENCE [LARGE SCALE GENOMIC DNA]</scope>
</reference>
<proteinExistence type="predicted"/>
<organism evidence="2 3">
    <name type="scientific">Candidatus Daviesbacteria bacterium RIFCSPHIGHO2_12_FULL_43_11</name>
    <dbReference type="NCBI Taxonomy" id="1797780"/>
    <lineage>
        <taxon>Bacteria</taxon>
        <taxon>Candidatus Daviesiibacteriota</taxon>
    </lineage>
</organism>
<dbReference type="Proteomes" id="UP000176405">
    <property type="component" value="Unassembled WGS sequence"/>
</dbReference>
<protein>
    <submittedName>
        <fullName evidence="2">Uncharacterized protein</fullName>
    </submittedName>
</protein>
<dbReference type="EMBL" id="MFDH01000037">
    <property type="protein sequence ID" value="OGE34268.1"/>
    <property type="molecule type" value="Genomic_DNA"/>
</dbReference>
<keyword evidence="1" id="KW-0812">Transmembrane</keyword>
<feature type="transmembrane region" description="Helical" evidence="1">
    <location>
        <begin position="7"/>
        <end position="28"/>
    </location>
</feature>
<evidence type="ECO:0000313" key="2">
    <source>
        <dbReference type="EMBL" id="OGE34268.1"/>
    </source>
</evidence>
<sequence>MTKGKKIITAVVLMGVLGGAGVLVGIGGRINKIEVTINNAVCTTEEGLRVESGLPGSNILFISEETVRRKLFDKFICIKDVSLKRQFPSVVKLTVDGRVAIAGLMTHKGIRMEATPSSQSALLDWSTPQLTSQPFLVDDQGVLFAQFQGEDLPKLFLPEQTVKVGQRLDEGLFKKISTVFTETRKYEINISEAEVLDQDFLVLSPRKIAFSLKRDILKQLVSLQLILQKAKIDESMIETVDLRFDKPVVKFLPKK</sequence>
<name>A0A1F5K089_9BACT</name>
<gene>
    <name evidence="2" type="ORF">A3E45_04760</name>
</gene>
<comment type="caution">
    <text evidence="2">The sequence shown here is derived from an EMBL/GenBank/DDBJ whole genome shotgun (WGS) entry which is preliminary data.</text>
</comment>
<dbReference type="AlphaFoldDB" id="A0A1F5K089"/>
<keyword evidence="1" id="KW-1133">Transmembrane helix</keyword>